<sequence>MADTLRSKIAGRLPGIAWRDARLAERAEQVAQLRAELERAREEAARPDLTEELRRTRAQLDKATKALALADTGHPSFARDLTTLRRTLTDLRGVDPDQRHPQRHIPFKLRNYRLAASHGIATPTVYRSWASLEDIDLTGLPDTFVLKSDGGAGGHGVLPLRRTGEDAYELLDGTRTFTAQEVRDRFASVGTLSPPFFAEETLVQPGGGPIPDDVKIYASYGTVMHTLLRRMPEHANLGTARYRYLDADAQDLGKVAPRQKIDPQIPHPEGLAQMMEHSAHLSRAVGIPFVRVDFYATDRGPVLGEITRVPGGAQHYIPSHDAALGQVWETGRWRLELDLVAGRPFGVLHGTHPAPNPYPEGHVSTLEDPGPWAVRVVPCEQWCFAPDGH</sequence>
<keyword evidence="3" id="KW-1185">Reference proteome</keyword>
<dbReference type="AlphaFoldDB" id="A0A542YMT1"/>
<feature type="coiled-coil region" evidence="1">
    <location>
        <begin position="23"/>
        <end position="66"/>
    </location>
</feature>
<keyword evidence="1" id="KW-0175">Coiled coil</keyword>
<proteinExistence type="predicted"/>
<gene>
    <name evidence="2" type="ORF">FB467_0463</name>
</gene>
<evidence type="ECO:0000256" key="1">
    <source>
        <dbReference type="SAM" id="Coils"/>
    </source>
</evidence>
<protein>
    <submittedName>
        <fullName evidence="2">Teichuronopeptide biosynthesis TupA-like protein</fullName>
    </submittedName>
</protein>
<name>A0A542YMT1_9MICO</name>
<evidence type="ECO:0000313" key="2">
    <source>
        <dbReference type="EMBL" id="TQL49393.1"/>
    </source>
</evidence>
<accession>A0A542YMT1</accession>
<dbReference type="OrthoDB" id="9791827at2"/>
<dbReference type="Pfam" id="PF14305">
    <property type="entry name" value="ATPgrasp_TupA"/>
    <property type="match status" value="1"/>
</dbReference>
<dbReference type="SUPFAM" id="SSF56059">
    <property type="entry name" value="Glutathione synthetase ATP-binding domain-like"/>
    <property type="match status" value="1"/>
</dbReference>
<dbReference type="RefSeq" id="WP_141783656.1">
    <property type="nucleotide sequence ID" value="NZ_BAAAIK010000003.1"/>
</dbReference>
<dbReference type="EMBL" id="VFOP01000001">
    <property type="protein sequence ID" value="TQL49393.1"/>
    <property type="molecule type" value="Genomic_DNA"/>
</dbReference>
<dbReference type="InterPro" id="IPR029465">
    <property type="entry name" value="ATPgrasp_TupA"/>
</dbReference>
<organism evidence="2 3">
    <name type="scientific">Ornithinicoccus hortensis</name>
    <dbReference type="NCBI Taxonomy" id="82346"/>
    <lineage>
        <taxon>Bacteria</taxon>
        <taxon>Bacillati</taxon>
        <taxon>Actinomycetota</taxon>
        <taxon>Actinomycetes</taxon>
        <taxon>Micrococcales</taxon>
        <taxon>Intrasporangiaceae</taxon>
        <taxon>Ornithinicoccus</taxon>
    </lineage>
</organism>
<reference evidence="2 3" key="1">
    <citation type="submission" date="2019-06" db="EMBL/GenBank/DDBJ databases">
        <title>Sequencing the genomes of 1000 actinobacteria strains.</title>
        <authorList>
            <person name="Klenk H.-P."/>
        </authorList>
    </citation>
    <scope>NUCLEOTIDE SEQUENCE [LARGE SCALE GENOMIC DNA]</scope>
    <source>
        <strain evidence="2 3">DSM 12335</strain>
    </source>
</reference>
<comment type="caution">
    <text evidence="2">The sequence shown here is derived from an EMBL/GenBank/DDBJ whole genome shotgun (WGS) entry which is preliminary data.</text>
</comment>
<evidence type="ECO:0000313" key="3">
    <source>
        <dbReference type="Proteomes" id="UP000319516"/>
    </source>
</evidence>
<dbReference type="Proteomes" id="UP000319516">
    <property type="component" value="Unassembled WGS sequence"/>
</dbReference>